<feature type="transmembrane region" description="Helical" evidence="10">
    <location>
        <begin position="500"/>
        <end position="519"/>
    </location>
</feature>
<dbReference type="EMBL" id="NAJO01000002">
    <property type="protein sequence ID" value="OQO14014.1"/>
    <property type="molecule type" value="Genomic_DNA"/>
</dbReference>
<evidence type="ECO:0000313" key="12">
    <source>
        <dbReference type="Proteomes" id="UP000192596"/>
    </source>
</evidence>
<keyword evidence="3 8" id="KW-0813">Transport</keyword>
<gene>
    <name evidence="11" type="ORF">B0A48_00889</name>
</gene>
<feature type="transmembrane region" description="Helical" evidence="10">
    <location>
        <begin position="163"/>
        <end position="191"/>
    </location>
</feature>
<feature type="transmembrane region" description="Helical" evidence="10">
    <location>
        <begin position="257"/>
        <end position="285"/>
    </location>
</feature>
<evidence type="ECO:0000256" key="9">
    <source>
        <dbReference type="SAM" id="MobiDB-lite"/>
    </source>
</evidence>
<evidence type="ECO:0000256" key="3">
    <source>
        <dbReference type="ARBA" id="ARBA00022448"/>
    </source>
</evidence>
<dbReference type="Proteomes" id="UP000192596">
    <property type="component" value="Unassembled WGS sequence"/>
</dbReference>
<name>A0A1V8TRU9_9PEZI</name>
<dbReference type="InterPro" id="IPR026030">
    <property type="entry name" value="Pur-cyt_permease_Fcy2/21/22"/>
</dbReference>
<feature type="region of interest" description="Disordered" evidence="9">
    <location>
        <begin position="1"/>
        <end position="32"/>
    </location>
</feature>
<feature type="transmembrane region" description="Helical" evidence="10">
    <location>
        <begin position="353"/>
        <end position="375"/>
    </location>
</feature>
<dbReference type="Pfam" id="PF02133">
    <property type="entry name" value="Transp_cyt_pur"/>
    <property type="match status" value="1"/>
</dbReference>
<dbReference type="InterPro" id="IPR001248">
    <property type="entry name" value="Pur-cyt_permease"/>
</dbReference>
<feature type="transmembrane region" description="Helical" evidence="10">
    <location>
        <begin position="197"/>
        <end position="220"/>
    </location>
</feature>
<dbReference type="OrthoDB" id="5428495at2759"/>
<evidence type="ECO:0000256" key="10">
    <source>
        <dbReference type="SAM" id="Phobius"/>
    </source>
</evidence>
<reference evidence="12" key="1">
    <citation type="submission" date="2017-03" db="EMBL/GenBank/DDBJ databases">
        <title>Genomes of endolithic fungi from Antarctica.</title>
        <authorList>
            <person name="Coleine C."/>
            <person name="Masonjones S."/>
            <person name="Stajich J.E."/>
        </authorList>
    </citation>
    <scope>NUCLEOTIDE SEQUENCE [LARGE SCALE GENOMIC DNA]</scope>
    <source>
        <strain evidence="12">CCFEE 5527</strain>
    </source>
</reference>
<protein>
    <recommendedName>
        <fullName evidence="13">Purine-cytosine permease fcyB</fullName>
    </recommendedName>
</protein>
<evidence type="ECO:0000256" key="6">
    <source>
        <dbReference type="ARBA" id="ARBA00022989"/>
    </source>
</evidence>
<evidence type="ECO:0000313" key="11">
    <source>
        <dbReference type="EMBL" id="OQO14014.1"/>
    </source>
</evidence>
<feature type="transmembrane region" description="Helical" evidence="10">
    <location>
        <begin position="418"/>
        <end position="440"/>
    </location>
</feature>
<accession>A0A1V8TRU9</accession>
<evidence type="ECO:0000256" key="7">
    <source>
        <dbReference type="ARBA" id="ARBA00023136"/>
    </source>
</evidence>
<comment type="subcellular location">
    <subcellularLocation>
        <location evidence="1">Membrane</location>
        <topology evidence="1">Multi-pass membrane protein</topology>
    </subcellularLocation>
</comment>
<dbReference type="GO" id="GO:0005886">
    <property type="term" value="C:plasma membrane"/>
    <property type="evidence" value="ECO:0007669"/>
    <property type="project" value="TreeGrafter"/>
</dbReference>
<dbReference type="STRING" id="1507870.A0A1V8TRU9"/>
<keyword evidence="4" id="KW-0597">Phosphoprotein</keyword>
<evidence type="ECO:0000256" key="1">
    <source>
        <dbReference type="ARBA" id="ARBA00004141"/>
    </source>
</evidence>
<keyword evidence="5 10" id="KW-0812">Transmembrane</keyword>
<dbReference type="PANTHER" id="PTHR31806:SF7">
    <property type="entry name" value="TRANSPORTER, PUTATIVE (AFU_ORTHOLOGUE AFUA_2G04690)-RELATED"/>
    <property type="match status" value="1"/>
</dbReference>
<feature type="transmembrane region" description="Helical" evidence="10">
    <location>
        <begin position="227"/>
        <end position="245"/>
    </location>
</feature>
<dbReference type="AlphaFoldDB" id="A0A1V8TRU9"/>
<comment type="caution">
    <text evidence="11">The sequence shown here is derived from an EMBL/GenBank/DDBJ whole genome shotgun (WGS) entry which is preliminary data.</text>
</comment>
<evidence type="ECO:0008006" key="13">
    <source>
        <dbReference type="Google" id="ProtNLM"/>
    </source>
</evidence>
<dbReference type="GO" id="GO:0022857">
    <property type="term" value="F:transmembrane transporter activity"/>
    <property type="evidence" value="ECO:0007669"/>
    <property type="project" value="InterPro"/>
</dbReference>
<dbReference type="GO" id="GO:0000329">
    <property type="term" value="C:fungal-type vacuole membrane"/>
    <property type="evidence" value="ECO:0007669"/>
    <property type="project" value="TreeGrafter"/>
</dbReference>
<feature type="compositionally biased region" description="Basic and acidic residues" evidence="9">
    <location>
        <begin position="15"/>
        <end position="24"/>
    </location>
</feature>
<evidence type="ECO:0000256" key="4">
    <source>
        <dbReference type="ARBA" id="ARBA00022553"/>
    </source>
</evidence>
<keyword evidence="6 10" id="KW-1133">Transmembrane helix</keyword>
<proteinExistence type="inferred from homology"/>
<evidence type="ECO:0000256" key="5">
    <source>
        <dbReference type="ARBA" id="ARBA00022692"/>
    </source>
</evidence>
<feature type="transmembrane region" description="Helical" evidence="10">
    <location>
        <begin position="461"/>
        <end position="480"/>
    </location>
</feature>
<dbReference type="PIRSF" id="PIRSF002744">
    <property type="entry name" value="Pur-cyt_permease"/>
    <property type="match status" value="1"/>
</dbReference>
<evidence type="ECO:0000256" key="2">
    <source>
        <dbReference type="ARBA" id="ARBA00008974"/>
    </source>
</evidence>
<evidence type="ECO:0000256" key="8">
    <source>
        <dbReference type="PIRNR" id="PIRNR002744"/>
    </source>
</evidence>
<sequence length="526" mass="57529">MANSKLATEATAPHRLHDDEKDIASPKSSGSDSIREYNATAVHQDGGILSKLRNIEATMDRRFGIESEAIDRKLPEERMVMTWRETLTLATLWASGTMNLSCFATGFLGWEFGLSLKQNLLCCIFGSLLGGATSGSMAVFGAPTGLRQISISRYQFGWWFAKVIAALNVIQQIGWSAVGCITGGIALNAVADNGVSIALGVFIIAFFSMVVSFVGLKAILPYERWAWVVYLVVFLVILGQTGRFATNDLAQDPLTGMNLTAVVLSLLSIIYGSSSSWALVVSDYYVLYPTTISRPKVFILTMLGIALPTGFGMCTGAVVASTLNVRADWSEAYEKSIGYLIQEALPPIGWGKFILVLLVLSGINCNIINTYSAAISCQQFARPFAKLPRFIWTIICFAVILALGVAGRDHLLSYLQNFLSLLGYIATSYFAIVLLEHFVFRKGDFRNYDLDGWSIPARLPLGLAASTTFLLGVAVWVLFMVQTWWVGPGARQIGEFGGDLANEITLGVTLIAYMPLRWAERKYVGR</sequence>
<feature type="transmembrane region" description="Helical" evidence="10">
    <location>
        <begin position="297"/>
        <end position="320"/>
    </location>
</feature>
<dbReference type="InParanoid" id="A0A1V8TRU9"/>
<feature type="transmembrane region" description="Helical" evidence="10">
    <location>
        <begin position="387"/>
        <end position="406"/>
    </location>
</feature>
<dbReference type="GO" id="GO:0015851">
    <property type="term" value="P:nucleobase transport"/>
    <property type="evidence" value="ECO:0007669"/>
    <property type="project" value="UniProtKB-ARBA"/>
</dbReference>
<feature type="transmembrane region" description="Helical" evidence="10">
    <location>
        <begin position="87"/>
        <end position="110"/>
    </location>
</feature>
<dbReference type="FunFam" id="1.10.4160.10:FF:000002">
    <property type="entry name" value="Purine-cytosine permease fcyB"/>
    <property type="match status" value="1"/>
</dbReference>
<dbReference type="PANTHER" id="PTHR31806">
    <property type="entry name" value="PURINE-CYTOSINE PERMEASE FCY2-RELATED"/>
    <property type="match status" value="1"/>
</dbReference>
<comment type="similarity">
    <text evidence="2 8">Belongs to the purine-cytosine permease (2.A.39) family.</text>
</comment>
<organism evidence="11 12">
    <name type="scientific">Cryoendolithus antarcticus</name>
    <dbReference type="NCBI Taxonomy" id="1507870"/>
    <lineage>
        <taxon>Eukaryota</taxon>
        <taxon>Fungi</taxon>
        <taxon>Dikarya</taxon>
        <taxon>Ascomycota</taxon>
        <taxon>Pezizomycotina</taxon>
        <taxon>Dothideomycetes</taxon>
        <taxon>Dothideomycetidae</taxon>
        <taxon>Cladosporiales</taxon>
        <taxon>Cladosporiaceae</taxon>
        <taxon>Cryoendolithus</taxon>
    </lineage>
</organism>
<keyword evidence="12" id="KW-1185">Reference proteome</keyword>
<keyword evidence="7 8" id="KW-0472">Membrane</keyword>
<dbReference type="Gene3D" id="1.10.4160.10">
    <property type="entry name" value="Hydantoin permease"/>
    <property type="match status" value="1"/>
</dbReference>
<feature type="transmembrane region" description="Helical" evidence="10">
    <location>
        <begin position="116"/>
        <end position="142"/>
    </location>
</feature>